<dbReference type="InterPro" id="IPR016169">
    <property type="entry name" value="FAD-bd_PCMH_sub2"/>
</dbReference>
<reference evidence="22" key="1">
    <citation type="submission" date="2020-10" db="EMBL/GenBank/DDBJ databases">
        <title>Connecting structure to function with the recovery of over 1000 high-quality activated sludge metagenome-assembled genomes encoding full-length rRNA genes using long-read sequencing.</title>
        <authorList>
            <person name="Singleton C.M."/>
            <person name="Petriglieri F."/>
            <person name="Kristensen J.M."/>
            <person name="Kirkegaard R.H."/>
            <person name="Michaelsen T.Y."/>
            <person name="Andersen M.H."/>
            <person name="Karst S.M."/>
            <person name="Dueholm M.S."/>
            <person name="Nielsen P.H."/>
            <person name="Albertsen M."/>
        </authorList>
    </citation>
    <scope>NUCLEOTIDE SEQUENCE</scope>
    <source>
        <strain evidence="22">Bjer_18-Q3-R1-45_BAT3C.347</strain>
    </source>
</reference>
<keyword evidence="15 19" id="KW-0131">Cell cycle</keyword>
<dbReference type="InterPro" id="IPR011601">
    <property type="entry name" value="MurB_C"/>
</dbReference>
<dbReference type="InterPro" id="IPR003170">
    <property type="entry name" value="MurB"/>
</dbReference>
<dbReference type="InterPro" id="IPR036635">
    <property type="entry name" value="MurB_C_sf"/>
</dbReference>
<keyword evidence="8 19" id="KW-0132">Cell division</keyword>
<keyword evidence="10 19" id="KW-0274">FAD</keyword>
<dbReference type="InterPro" id="IPR036318">
    <property type="entry name" value="FAD-bd_PCMH-like_sf"/>
</dbReference>
<accession>A0A9D7E2M5</accession>
<evidence type="ECO:0000256" key="4">
    <source>
        <dbReference type="ARBA" id="ARBA00004752"/>
    </source>
</evidence>
<evidence type="ECO:0000256" key="5">
    <source>
        <dbReference type="ARBA" id="ARBA00012518"/>
    </source>
</evidence>
<keyword evidence="7 19" id="KW-0963">Cytoplasm</keyword>
<keyword evidence="9 19" id="KW-0285">Flavoprotein</keyword>
<gene>
    <name evidence="19 22" type="primary">murB</name>
    <name evidence="22" type="ORF">IPH26_21775</name>
</gene>
<evidence type="ECO:0000256" key="2">
    <source>
        <dbReference type="ARBA" id="ARBA00003921"/>
    </source>
</evidence>
<dbReference type="Gene3D" id="3.90.78.10">
    <property type="entry name" value="UDP-N-acetylenolpyruvoylglucosamine reductase, C-terminal domain"/>
    <property type="match status" value="1"/>
</dbReference>
<evidence type="ECO:0000256" key="15">
    <source>
        <dbReference type="ARBA" id="ARBA00023306"/>
    </source>
</evidence>
<dbReference type="SUPFAM" id="SSF56194">
    <property type="entry name" value="Uridine diphospho-N-Acetylenolpyruvylglucosamine reductase, MurB, C-terminal domain"/>
    <property type="match status" value="1"/>
</dbReference>
<dbReference type="GO" id="GO:0051301">
    <property type="term" value="P:cell division"/>
    <property type="evidence" value="ECO:0007669"/>
    <property type="project" value="UniProtKB-KW"/>
</dbReference>
<evidence type="ECO:0000259" key="21">
    <source>
        <dbReference type="PROSITE" id="PS51387"/>
    </source>
</evidence>
<comment type="caution">
    <text evidence="22">The sequence shown here is derived from an EMBL/GenBank/DDBJ whole genome shotgun (WGS) entry which is preliminary data.</text>
</comment>
<dbReference type="Gene3D" id="3.30.465.10">
    <property type="match status" value="1"/>
</dbReference>
<dbReference type="GO" id="GO:0071949">
    <property type="term" value="F:FAD binding"/>
    <property type="evidence" value="ECO:0007669"/>
    <property type="project" value="InterPro"/>
</dbReference>
<evidence type="ECO:0000256" key="3">
    <source>
        <dbReference type="ARBA" id="ARBA00004496"/>
    </source>
</evidence>
<keyword evidence="12 19" id="KW-0133">Cell shape</keyword>
<dbReference type="GO" id="GO:0005829">
    <property type="term" value="C:cytosol"/>
    <property type="evidence" value="ECO:0007669"/>
    <property type="project" value="TreeGrafter"/>
</dbReference>
<dbReference type="Pfam" id="PF01565">
    <property type="entry name" value="FAD_binding_4"/>
    <property type="match status" value="1"/>
</dbReference>
<evidence type="ECO:0000256" key="16">
    <source>
        <dbReference type="ARBA" id="ARBA00023316"/>
    </source>
</evidence>
<evidence type="ECO:0000256" key="20">
    <source>
        <dbReference type="SAM" id="MobiDB-lite"/>
    </source>
</evidence>
<evidence type="ECO:0000256" key="19">
    <source>
        <dbReference type="HAMAP-Rule" id="MF_00037"/>
    </source>
</evidence>
<evidence type="ECO:0000256" key="10">
    <source>
        <dbReference type="ARBA" id="ARBA00022827"/>
    </source>
</evidence>
<comment type="pathway">
    <text evidence="4 19">Cell wall biogenesis; peptidoglycan biosynthesis.</text>
</comment>
<protein>
    <recommendedName>
        <fullName evidence="6 19">UDP-N-acetylenolpyruvoylglucosamine reductase</fullName>
        <ecNumber evidence="5 19">1.3.1.98</ecNumber>
    </recommendedName>
    <alternativeName>
        <fullName evidence="17 19">UDP-N-acetylmuramate dehydrogenase</fullName>
    </alternativeName>
</protein>
<dbReference type="GO" id="GO:0071555">
    <property type="term" value="P:cell wall organization"/>
    <property type="evidence" value="ECO:0007669"/>
    <property type="project" value="UniProtKB-KW"/>
</dbReference>
<feature type="domain" description="FAD-binding PCMH-type" evidence="21">
    <location>
        <begin position="36"/>
        <end position="202"/>
    </location>
</feature>
<comment type="cofactor">
    <cofactor evidence="1 19">
        <name>FAD</name>
        <dbReference type="ChEBI" id="CHEBI:57692"/>
    </cofactor>
</comment>
<evidence type="ECO:0000256" key="11">
    <source>
        <dbReference type="ARBA" id="ARBA00022857"/>
    </source>
</evidence>
<organism evidence="22 23">
    <name type="scientific">Candidatus Methylophosphatis roskildensis</name>
    <dbReference type="NCBI Taxonomy" id="2899263"/>
    <lineage>
        <taxon>Bacteria</taxon>
        <taxon>Pseudomonadati</taxon>
        <taxon>Pseudomonadota</taxon>
        <taxon>Betaproteobacteria</taxon>
        <taxon>Nitrosomonadales</taxon>
        <taxon>Sterolibacteriaceae</taxon>
        <taxon>Candidatus Methylophosphatis</taxon>
    </lineage>
</organism>
<dbReference type="SUPFAM" id="SSF56176">
    <property type="entry name" value="FAD-binding/transporter-associated domain-like"/>
    <property type="match status" value="1"/>
</dbReference>
<keyword evidence="16 19" id="KW-0961">Cell wall biogenesis/degradation</keyword>
<sequence length="310" mass="33415">MEPPRHSSPVTRHGSSPRRGELRENEPMARHVSWRTGGTAARAYVPADLDDLAIFLRALPVGEPLLFVGLGSNLLVRDGGFKGTVVFVHGVLGALRLEGDRAIYAEAGVASPKVARFAANHDLVGGEFLAGIPGTVGGALAMNAGCYGGETWNIVERVRLLDRSGTLHERCTEDFEIGYRHVRNLLADDEFFVAAWFRLPRGDGQASRTRIKELLEKRIAAQPLQLPNAGSVFRNPPGDHAARLIESAGLKGRAIGGARISERHANFIVNPAGAGSAADIEALIDQVQRTVCDKFGVELVREVRIVGEPK</sequence>
<comment type="function">
    <text evidence="2 19">Cell wall formation.</text>
</comment>
<comment type="catalytic activity">
    <reaction evidence="18 19">
        <text>UDP-N-acetyl-alpha-D-muramate + NADP(+) = UDP-N-acetyl-3-O-(1-carboxyvinyl)-alpha-D-glucosamine + NADPH + H(+)</text>
        <dbReference type="Rhea" id="RHEA:12248"/>
        <dbReference type="ChEBI" id="CHEBI:15378"/>
        <dbReference type="ChEBI" id="CHEBI:57783"/>
        <dbReference type="ChEBI" id="CHEBI:58349"/>
        <dbReference type="ChEBI" id="CHEBI:68483"/>
        <dbReference type="ChEBI" id="CHEBI:70757"/>
        <dbReference type="EC" id="1.3.1.98"/>
    </reaction>
</comment>
<evidence type="ECO:0000256" key="7">
    <source>
        <dbReference type="ARBA" id="ARBA00022490"/>
    </source>
</evidence>
<keyword evidence="14 19" id="KW-0560">Oxidoreductase</keyword>
<evidence type="ECO:0000313" key="23">
    <source>
        <dbReference type="Proteomes" id="UP000807785"/>
    </source>
</evidence>
<evidence type="ECO:0000256" key="6">
    <source>
        <dbReference type="ARBA" id="ARBA00015188"/>
    </source>
</evidence>
<dbReference type="Proteomes" id="UP000807785">
    <property type="component" value="Unassembled WGS sequence"/>
</dbReference>
<dbReference type="EC" id="1.3.1.98" evidence="5 19"/>
<proteinExistence type="inferred from homology"/>
<name>A0A9D7E2M5_9PROT</name>
<dbReference type="AlphaFoldDB" id="A0A9D7E2M5"/>
<evidence type="ECO:0000256" key="18">
    <source>
        <dbReference type="ARBA" id="ARBA00048914"/>
    </source>
</evidence>
<dbReference type="InterPro" id="IPR016167">
    <property type="entry name" value="FAD-bd_PCMH_sub1"/>
</dbReference>
<evidence type="ECO:0000256" key="1">
    <source>
        <dbReference type="ARBA" id="ARBA00001974"/>
    </source>
</evidence>
<dbReference type="NCBIfam" id="TIGR00179">
    <property type="entry name" value="murB"/>
    <property type="match status" value="1"/>
</dbReference>
<keyword evidence="13 19" id="KW-0573">Peptidoglycan synthesis</keyword>
<dbReference type="GO" id="GO:0008360">
    <property type="term" value="P:regulation of cell shape"/>
    <property type="evidence" value="ECO:0007669"/>
    <property type="project" value="UniProtKB-KW"/>
</dbReference>
<feature type="active site" evidence="19">
    <location>
        <position position="302"/>
    </location>
</feature>
<dbReference type="Pfam" id="PF02873">
    <property type="entry name" value="MurB_C"/>
    <property type="match status" value="1"/>
</dbReference>
<feature type="active site" description="Proton donor" evidence="19">
    <location>
        <position position="231"/>
    </location>
</feature>
<dbReference type="HAMAP" id="MF_00037">
    <property type="entry name" value="MurB"/>
    <property type="match status" value="1"/>
</dbReference>
<dbReference type="GO" id="GO:0008762">
    <property type="term" value="F:UDP-N-acetylmuramate dehydrogenase activity"/>
    <property type="evidence" value="ECO:0007669"/>
    <property type="project" value="UniProtKB-UniRule"/>
</dbReference>
<keyword evidence="11 19" id="KW-0521">NADP</keyword>
<feature type="active site" evidence="19">
    <location>
        <position position="180"/>
    </location>
</feature>
<dbReference type="PANTHER" id="PTHR21071:SF4">
    <property type="entry name" value="UDP-N-ACETYLENOLPYRUVOYLGLUCOSAMINE REDUCTASE"/>
    <property type="match status" value="1"/>
</dbReference>
<comment type="subcellular location">
    <subcellularLocation>
        <location evidence="3 19">Cytoplasm</location>
    </subcellularLocation>
</comment>
<evidence type="ECO:0000313" key="22">
    <source>
        <dbReference type="EMBL" id="MBK6975465.1"/>
    </source>
</evidence>
<dbReference type="NCBIfam" id="NF010480">
    <property type="entry name" value="PRK13905.1"/>
    <property type="match status" value="1"/>
</dbReference>
<dbReference type="Gene3D" id="3.30.43.10">
    <property type="entry name" value="Uridine Diphospho-n-acetylenolpyruvylglucosamine Reductase, domain 2"/>
    <property type="match status" value="1"/>
</dbReference>
<evidence type="ECO:0000256" key="9">
    <source>
        <dbReference type="ARBA" id="ARBA00022630"/>
    </source>
</evidence>
<dbReference type="PANTHER" id="PTHR21071">
    <property type="entry name" value="UDP-N-ACETYLENOLPYRUVOYLGLUCOSAMINE REDUCTASE"/>
    <property type="match status" value="1"/>
</dbReference>
<dbReference type="InterPro" id="IPR016166">
    <property type="entry name" value="FAD-bd_PCMH"/>
</dbReference>
<dbReference type="EMBL" id="JADJEV010000005">
    <property type="protein sequence ID" value="MBK6975465.1"/>
    <property type="molecule type" value="Genomic_DNA"/>
</dbReference>
<evidence type="ECO:0000256" key="12">
    <source>
        <dbReference type="ARBA" id="ARBA00022960"/>
    </source>
</evidence>
<dbReference type="GO" id="GO:0009252">
    <property type="term" value="P:peptidoglycan biosynthetic process"/>
    <property type="evidence" value="ECO:0007669"/>
    <property type="project" value="UniProtKB-UniRule"/>
</dbReference>
<evidence type="ECO:0000256" key="14">
    <source>
        <dbReference type="ARBA" id="ARBA00023002"/>
    </source>
</evidence>
<evidence type="ECO:0000256" key="8">
    <source>
        <dbReference type="ARBA" id="ARBA00022618"/>
    </source>
</evidence>
<feature type="region of interest" description="Disordered" evidence="20">
    <location>
        <begin position="1"/>
        <end position="24"/>
    </location>
</feature>
<dbReference type="PROSITE" id="PS51387">
    <property type="entry name" value="FAD_PCMH"/>
    <property type="match status" value="1"/>
</dbReference>
<comment type="similarity">
    <text evidence="19">Belongs to the MurB family.</text>
</comment>
<evidence type="ECO:0000256" key="13">
    <source>
        <dbReference type="ARBA" id="ARBA00022984"/>
    </source>
</evidence>
<dbReference type="InterPro" id="IPR006094">
    <property type="entry name" value="Oxid_FAD_bind_N"/>
</dbReference>
<evidence type="ECO:0000256" key="17">
    <source>
        <dbReference type="ARBA" id="ARBA00031026"/>
    </source>
</evidence>